<evidence type="ECO:0000313" key="2">
    <source>
        <dbReference type="Proteomes" id="UP001341840"/>
    </source>
</evidence>
<comment type="caution">
    <text evidence="1">The sequence shown here is derived from an EMBL/GenBank/DDBJ whole genome shotgun (WGS) entry which is preliminary data.</text>
</comment>
<feature type="non-terminal residue" evidence="1">
    <location>
        <position position="1"/>
    </location>
</feature>
<keyword evidence="2" id="KW-1185">Reference proteome</keyword>
<protein>
    <submittedName>
        <fullName evidence="1">Uncharacterized protein</fullName>
    </submittedName>
</protein>
<name>A0ABU6ZV48_9FABA</name>
<reference evidence="1 2" key="1">
    <citation type="journal article" date="2023" name="Plants (Basel)">
        <title>Bridging the Gap: Combining Genomics and Transcriptomics Approaches to Understand Stylosanthes scabra, an Orphan Legume from the Brazilian Caatinga.</title>
        <authorList>
            <person name="Ferreira-Neto J.R.C."/>
            <person name="da Silva M.D."/>
            <person name="Binneck E."/>
            <person name="de Melo N.F."/>
            <person name="da Silva R.H."/>
            <person name="de Melo A.L.T.M."/>
            <person name="Pandolfi V."/>
            <person name="Bustamante F.O."/>
            <person name="Brasileiro-Vidal A.C."/>
            <person name="Benko-Iseppon A.M."/>
        </authorList>
    </citation>
    <scope>NUCLEOTIDE SEQUENCE [LARGE SCALE GENOMIC DNA]</scope>
    <source>
        <tissue evidence="1">Leaves</tissue>
    </source>
</reference>
<feature type="non-terminal residue" evidence="1">
    <location>
        <position position="148"/>
    </location>
</feature>
<organism evidence="1 2">
    <name type="scientific">Stylosanthes scabra</name>
    <dbReference type="NCBI Taxonomy" id="79078"/>
    <lineage>
        <taxon>Eukaryota</taxon>
        <taxon>Viridiplantae</taxon>
        <taxon>Streptophyta</taxon>
        <taxon>Embryophyta</taxon>
        <taxon>Tracheophyta</taxon>
        <taxon>Spermatophyta</taxon>
        <taxon>Magnoliopsida</taxon>
        <taxon>eudicotyledons</taxon>
        <taxon>Gunneridae</taxon>
        <taxon>Pentapetalae</taxon>
        <taxon>rosids</taxon>
        <taxon>fabids</taxon>
        <taxon>Fabales</taxon>
        <taxon>Fabaceae</taxon>
        <taxon>Papilionoideae</taxon>
        <taxon>50 kb inversion clade</taxon>
        <taxon>dalbergioids sensu lato</taxon>
        <taxon>Dalbergieae</taxon>
        <taxon>Pterocarpus clade</taxon>
        <taxon>Stylosanthes</taxon>
    </lineage>
</organism>
<accession>A0ABU6ZV48</accession>
<gene>
    <name evidence="1" type="ORF">PIB30_097650</name>
</gene>
<sequence length="148" mass="16976">NFWNLPLLNLSRYIKFLVFWNPRNKNPNLLNSVPKHHLLEGSGEGRKGSWNHRISACVVSDGAAPSFFNRFSSLKAAILPWRKRHSSQIKDSKLHQQPYEEKGFEQQERKIKVIWILELSCGEGLLCDAPEILSEIRKATGKCTGSYQ</sequence>
<dbReference type="Proteomes" id="UP001341840">
    <property type="component" value="Unassembled WGS sequence"/>
</dbReference>
<proteinExistence type="predicted"/>
<dbReference type="EMBL" id="JASCZI010274280">
    <property type="protein sequence ID" value="MED6225849.1"/>
    <property type="molecule type" value="Genomic_DNA"/>
</dbReference>
<evidence type="ECO:0000313" key="1">
    <source>
        <dbReference type="EMBL" id="MED6225849.1"/>
    </source>
</evidence>